<dbReference type="GO" id="GO:0003700">
    <property type="term" value="F:DNA-binding transcription factor activity"/>
    <property type="evidence" value="ECO:0007669"/>
    <property type="project" value="InterPro"/>
</dbReference>
<sequence length="237" mass="26657">MSLEPNAPARTRLTFGERRRIAAGLAMGLSYAEIGRRLGRPRSTIIREVARNGGAHGYRAERAQQATAWRAHRRRPLPAPEPPAASGGDPRQFEQDFAAMMVQTGVPPMMAKVLVRLFTSDPGSLTAAELTTGLRVSPASVSKAVRWLEERGLARRERDGRRERYVIDEHVWYQAWLVSVRSMTLWADCARQGAELFGDTPAGARLRDTGRFFEHLRRDMAQAAEHWRNLPYDRSAP</sequence>
<dbReference type="InterPro" id="IPR025246">
    <property type="entry name" value="IS30-like_HTH"/>
</dbReference>
<feature type="region of interest" description="Disordered" evidence="1">
    <location>
        <begin position="71"/>
        <end position="91"/>
    </location>
</feature>
<comment type="caution">
    <text evidence="4">The sequence shown here is derived from an EMBL/GenBank/DDBJ whole genome shotgun (WGS) entry which is preliminary data.</text>
</comment>
<evidence type="ECO:0000259" key="2">
    <source>
        <dbReference type="Pfam" id="PF12802"/>
    </source>
</evidence>
<name>A0A3N2GQ49_9PSEU</name>
<dbReference type="InterPro" id="IPR036388">
    <property type="entry name" value="WH-like_DNA-bd_sf"/>
</dbReference>
<dbReference type="RefSeq" id="WP_123683035.1">
    <property type="nucleotide sequence ID" value="NZ_RKHY01000001.1"/>
</dbReference>
<dbReference type="AlphaFoldDB" id="A0A3N2GQ49"/>
<feature type="domain" description="HTH marR-type" evidence="2">
    <location>
        <begin position="121"/>
        <end position="163"/>
    </location>
</feature>
<dbReference type="GeneID" id="301842492"/>
<dbReference type="Gene3D" id="1.10.10.10">
    <property type="entry name" value="Winged helix-like DNA-binding domain superfamily/Winged helix DNA-binding domain"/>
    <property type="match status" value="1"/>
</dbReference>
<evidence type="ECO:0000313" key="4">
    <source>
        <dbReference type="EMBL" id="ROS38744.1"/>
    </source>
</evidence>
<gene>
    <name evidence="4" type="ORF">EDD35_1031</name>
</gene>
<dbReference type="SUPFAM" id="SSF46785">
    <property type="entry name" value="Winged helix' DNA-binding domain"/>
    <property type="match status" value="1"/>
</dbReference>
<dbReference type="PANTHER" id="PTHR10948">
    <property type="entry name" value="TRANSPOSASE"/>
    <property type="match status" value="1"/>
</dbReference>
<dbReference type="GO" id="GO:0005829">
    <property type="term" value="C:cytosol"/>
    <property type="evidence" value="ECO:0007669"/>
    <property type="project" value="TreeGrafter"/>
</dbReference>
<accession>A0A3N2GQ49</accession>
<dbReference type="PANTHER" id="PTHR10948:SF23">
    <property type="entry name" value="TRANSPOSASE INSI FOR INSERTION SEQUENCE ELEMENT IS30A-RELATED"/>
    <property type="match status" value="1"/>
</dbReference>
<dbReference type="Proteomes" id="UP000274843">
    <property type="component" value="Unassembled WGS sequence"/>
</dbReference>
<dbReference type="InterPro" id="IPR036390">
    <property type="entry name" value="WH_DNA-bd_sf"/>
</dbReference>
<organism evidence="4 5">
    <name type="scientific">Amycolatopsis thermoflava</name>
    <dbReference type="NCBI Taxonomy" id="84480"/>
    <lineage>
        <taxon>Bacteria</taxon>
        <taxon>Bacillati</taxon>
        <taxon>Actinomycetota</taxon>
        <taxon>Actinomycetes</taxon>
        <taxon>Pseudonocardiales</taxon>
        <taxon>Pseudonocardiaceae</taxon>
        <taxon>Amycolatopsis</taxon>
        <taxon>Amycolatopsis methanolica group</taxon>
    </lineage>
</organism>
<dbReference type="InterPro" id="IPR051917">
    <property type="entry name" value="Transposase-Integrase"/>
</dbReference>
<dbReference type="Pfam" id="PF13936">
    <property type="entry name" value="HTH_38"/>
    <property type="match status" value="1"/>
</dbReference>
<proteinExistence type="predicted"/>
<dbReference type="Pfam" id="PF12802">
    <property type="entry name" value="MarR_2"/>
    <property type="match status" value="1"/>
</dbReference>
<evidence type="ECO:0000256" key="1">
    <source>
        <dbReference type="SAM" id="MobiDB-lite"/>
    </source>
</evidence>
<evidence type="ECO:0000259" key="3">
    <source>
        <dbReference type="Pfam" id="PF13936"/>
    </source>
</evidence>
<reference evidence="4 5" key="1">
    <citation type="submission" date="2018-11" db="EMBL/GenBank/DDBJ databases">
        <title>Sequencing the genomes of 1000 actinobacteria strains.</title>
        <authorList>
            <person name="Klenk H.-P."/>
        </authorList>
    </citation>
    <scope>NUCLEOTIDE SEQUENCE [LARGE SCALE GENOMIC DNA]</scope>
    <source>
        <strain evidence="4 5">DSM 44348</strain>
    </source>
</reference>
<protein>
    <submittedName>
        <fullName evidence="4">MarR family protein</fullName>
    </submittedName>
</protein>
<dbReference type="InterPro" id="IPR000835">
    <property type="entry name" value="HTH_MarR-typ"/>
</dbReference>
<evidence type="ECO:0000313" key="5">
    <source>
        <dbReference type="Proteomes" id="UP000274843"/>
    </source>
</evidence>
<dbReference type="GO" id="GO:0032196">
    <property type="term" value="P:transposition"/>
    <property type="evidence" value="ECO:0007669"/>
    <property type="project" value="TreeGrafter"/>
</dbReference>
<keyword evidence="5" id="KW-1185">Reference proteome</keyword>
<dbReference type="EMBL" id="RKHY01000001">
    <property type="protein sequence ID" value="ROS38744.1"/>
    <property type="molecule type" value="Genomic_DNA"/>
</dbReference>
<dbReference type="GO" id="GO:0004803">
    <property type="term" value="F:transposase activity"/>
    <property type="evidence" value="ECO:0007669"/>
    <property type="project" value="TreeGrafter"/>
</dbReference>
<feature type="domain" description="Transposase IS30-like HTH" evidence="3">
    <location>
        <begin position="10"/>
        <end position="52"/>
    </location>
</feature>